<reference evidence="4" key="1">
    <citation type="submission" date="2012-02" db="EMBL/GenBank/DDBJ databases">
        <title>Complete sequence of Desulfitobacterium dichloroeliminans LMG P-21439.</title>
        <authorList>
            <person name="Lucas S."/>
            <person name="Han J."/>
            <person name="Lapidus A."/>
            <person name="Cheng J.-F."/>
            <person name="Goodwin L."/>
            <person name="Pitluck S."/>
            <person name="Peters L."/>
            <person name="Ovchinnikova G."/>
            <person name="Teshima H."/>
            <person name="Detter J.C."/>
            <person name="Han C."/>
            <person name="Tapia R."/>
            <person name="Land M."/>
            <person name="Hauser L."/>
            <person name="Kyrpides N."/>
            <person name="Ivanova N."/>
            <person name="Pagani I."/>
            <person name="Kruse T."/>
            <person name="de Vos W.M."/>
            <person name="Boon N."/>
            <person name="Smidt H."/>
            <person name="Woyke T."/>
        </authorList>
    </citation>
    <scope>NUCLEOTIDE SEQUENCE [LARGE SCALE GENOMIC DNA]</scope>
    <source>
        <strain evidence="4">LMG P-21439 / DCA1</strain>
    </source>
</reference>
<keyword evidence="4" id="KW-1185">Reference proteome</keyword>
<dbReference type="KEGG" id="ddl:Desdi_1080"/>
<dbReference type="OrthoDB" id="1952410at2"/>
<dbReference type="InterPro" id="IPR018758">
    <property type="entry name" value="FtrD-like"/>
</dbReference>
<evidence type="ECO:0000313" key="4">
    <source>
        <dbReference type="Proteomes" id="UP000010797"/>
    </source>
</evidence>
<dbReference type="Proteomes" id="UP000010797">
    <property type="component" value="Chromosome"/>
</dbReference>
<dbReference type="EMBL" id="CP003344">
    <property type="protein sequence ID" value="AGA68597.1"/>
    <property type="molecule type" value="Genomic_DNA"/>
</dbReference>
<keyword evidence="1" id="KW-0812">Transmembrane</keyword>
<name>L0F5Z7_DESDL</name>
<dbReference type="RefSeq" id="WP_015261593.1">
    <property type="nucleotide sequence ID" value="NC_019903.1"/>
</dbReference>
<evidence type="ECO:0000259" key="2">
    <source>
        <dbReference type="Pfam" id="PF10080"/>
    </source>
</evidence>
<feature type="domain" description="Membrane iron-sulfur containing protein FtrD-like" evidence="2">
    <location>
        <begin position="91"/>
        <end position="192"/>
    </location>
</feature>
<proteinExistence type="predicted"/>
<protein>
    <submittedName>
        <fullName evidence="3">Putative membrane protein</fullName>
    </submittedName>
</protein>
<dbReference type="STRING" id="871963.Desdi_1080"/>
<keyword evidence="1" id="KW-0472">Membrane</keyword>
<organism evidence="3 4">
    <name type="scientific">Desulfitobacterium dichloroeliminans (strain LMG P-21439 / DCA1)</name>
    <dbReference type="NCBI Taxonomy" id="871963"/>
    <lineage>
        <taxon>Bacteria</taxon>
        <taxon>Bacillati</taxon>
        <taxon>Bacillota</taxon>
        <taxon>Clostridia</taxon>
        <taxon>Eubacteriales</taxon>
        <taxon>Desulfitobacteriaceae</taxon>
        <taxon>Desulfitobacterium</taxon>
    </lineage>
</organism>
<accession>L0F5Z7</accession>
<sequence>MTKENNSKREKFTQPAKKSKAPLIGGAIVLGIAIIAGGFMLGNKNSDSDQFATATVGQTVDYSGSTAIQQVKTTPVKAENGKVVVSTLSELKDKKFIYTQYQKSGKALPLTALVRPDGSIVVAVSICEPCNSDSFRIEGETIVCNACNTVWELETFKGLSGGCQDYPPELLVYTQNGDNLEVDQAVLDAWKPRV</sequence>
<dbReference type="HOGENOM" id="CLU_1395735_0_0_9"/>
<dbReference type="AlphaFoldDB" id="L0F5Z7"/>
<dbReference type="Pfam" id="PF10080">
    <property type="entry name" value="FtrD-like"/>
    <property type="match status" value="1"/>
</dbReference>
<feature type="transmembrane region" description="Helical" evidence="1">
    <location>
        <begin position="21"/>
        <end position="41"/>
    </location>
</feature>
<evidence type="ECO:0000256" key="1">
    <source>
        <dbReference type="SAM" id="Phobius"/>
    </source>
</evidence>
<gene>
    <name evidence="3" type="ordered locus">Desdi_1080</name>
</gene>
<evidence type="ECO:0000313" key="3">
    <source>
        <dbReference type="EMBL" id="AGA68597.1"/>
    </source>
</evidence>
<dbReference type="eggNOG" id="COG4393">
    <property type="taxonomic scope" value="Bacteria"/>
</dbReference>
<keyword evidence="1" id="KW-1133">Transmembrane helix</keyword>